<dbReference type="GO" id="GO:0120147">
    <property type="term" value="F:formylglycine-generating oxidase activity"/>
    <property type="evidence" value="ECO:0007669"/>
    <property type="project" value="TreeGrafter"/>
</dbReference>
<evidence type="ECO:0000313" key="4">
    <source>
        <dbReference type="Proteomes" id="UP000002601"/>
    </source>
</evidence>
<dbReference type="RefSeq" id="WP_012765763.1">
    <property type="nucleotide sequence ID" value="NC_012881.1"/>
</dbReference>
<dbReference type="InterPro" id="IPR042095">
    <property type="entry name" value="SUMF_sf"/>
</dbReference>
<dbReference type="OrthoDB" id="9768004at2"/>
<evidence type="ECO:0000259" key="2">
    <source>
        <dbReference type="Pfam" id="PF03781"/>
    </source>
</evidence>
<dbReference type="SUPFAM" id="SSF56436">
    <property type="entry name" value="C-type lectin-like"/>
    <property type="match status" value="1"/>
</dbReference>
<accession>C6BVM3</accession>
<feature type="domain" description="Sulfatase-modifying factor enzyme-like" evidence="2">
    <location>
        <begin position="55"/>
        <end position="297"/>
    </location>
</feature>
<reference evidence="3 4" key="1">
    <citation type="submission" date="2009-06" db="EMBL/GenBank/DDBJ databases">
        <title>Complete sequence of Desulfovibrio salexigens DSM 2638.</title>
        <authorList>
            <consortium name="US DOE Joint Genome Institute"/>
            <person name="Lucas S."/>
            <person name="Copeland A."/>
            <person name="Lapidus A."/>
            <person name="Glavina del Rio T."/>
            <person name="Tice H."/>
            <person name="Bruce D."/>
            <person name="Goodwin L."/>
            <person name="Pitluck S."/>
            <person name="Munk A.C."/>
            <person name="Brettin T."/>
            <person name="Detter J.C."/>
            <person name="Han C."/>
            <person name="Tapia R."/>
            <person name="Larimer F."/>
            <person name="Land M."/>
            <person name="Hauser L."/>
            <person name="Kyrpides N."/>
            <person name="Anderson I."/>
            <person name="Wall J.D."/>
            <person name="Arkin A.P."/>
            <person name="Dehal P."/>
            <person name="Chivian D."/>
            <person name="Giles B."/>
            <person name="Hazen T.C."/>
        </authorList>
    </citation>
    <scope>NUCLEOTIDE SEQUENCE [LARGE SCALE GENOMIC DNA]</scope>
    <source>
        <strain evidence="4">ATCC 14822 / DSM 2638 / NCIMB 8403 / VKM B-1763</strain>
    </source>
</reference>
<dbReference type="STRING" id="526222.Desal_0167"/>
<dbReference type="KEGG" id="dsa:Desal_0167"/>
<dbReference type="EMBL" id="CP001649">
    <property type="protein sequence ID" value="ACS78237.1"/>
    <property type="molecule type" value="Genomic_DNA"/>
</dbReference>
<feature type="signal peptide" evidence="1">
    <location>
        <begin position="1"/>
        <end position="23"/>
    </location>
</feature>
<name>C6BVM3_MARSD</name>
<dbReference type="InterPro" id="IPR051043">
    <property type="entry name" value="Sulfatase_Mod_Factor_Kinase"/>
</dbReference>
<dbReference type="AlphaFoldDB" id="C6BVM3"/>
<sequence>MNRLIQITLTVAILLLTAIPLMAAETDNIDTGWEPLQEGAPIPGQIWTEPTTGMEFVWIPKGCFMMGTPDSEKDWEADEKPRHEVCVDGFWMGRYEVTNKQFRKYKPETVYPFEEDEQKMGTPDRPAVYVNFIEAKKFTQWLSSKGYGKFRLPTEAEWEYACRAGTDTRFFWGESEAEACKYANINDRSAVKEYDRGREVFPCEDKYFSSSPVGSFKPNQFGLYDMLGNAMEWCEDWYNVKAYSYHSRNNPLYKGKSNERVVRGGSFINEPKFARCGNRNKFQDWDGEDLDGFRVVKEH</sequence>
<organism evidence="3 4">
    <name type="scientific">Maridesulfovibrio salexigens (strain ATCC 14822 / DSM 2638 / NCIMB 8403 / VKM B-1763)</name>
    <name type="common">Desulfovibrio salexigens</name>
    <dbReference type="NCBI Taxonomy" id="526222"/>
    <lineage>
        <taxon>Bacteria</taxon>
        <taxon>Pseudomonadati</taxon>
        <taxon>Thermodesulfobacteriota</taxon>
        <taxon>Desulfovibrionia</taxon>
        <taxon>Desulfovibrionales</taxon>
        <taxon>Desulfovibrionaceae</taxon>
        <taxon>Maridesulfovibrio</taxon>
    </lineage>
</organism>
<dbReference type="Proteomes" id="UP000002601">
    <property type="component" value="Chromosome"/>
</dbReference>
<keyword evidence="1" id="KW-0732">Signal</keyword>
<feature type="chain" id="PRO_5002961298" description="Sulfatase-modifying factor enzyme-like domain-containing protein" evidence="1">
    <location>
        <begin position="24"/>
        <end position="299"/>
    </location>
</feature>
<dbReference type="Pfam" id="PF03781">
    <property type="entry name" value="FGE-sulfatase"/>
    <property type="match status" value="1"/>
</dbReference>
<gene>
    <name evidence="3" type="ordered locus">Desal_0167</name>
</gene>
<dbReference type="HOGENOM" id="CLU_012431_2_1_7"/>
<proteinExistence type="predicted"/>
<evidence type="ECO:0000313" key="3">
    <source>
        <dbReference type="EMBL" id="ACS78237.1"/>
    </source>
</evidence>
<dbReference type="eggNOG" id="COG1262">
    <property type="taxonomic scope" value="Bacteria"/>
</dbReference>
<keyword evidence="4" id="KW-1185">Reference proteome</keyword>
<dbReference type="InterPro" id="IPR005532">
    <property type="entry name" value="SUMF_dom"/>
</dbReference>
<evidence type="ECO:0000256" key="1">
    <source>
        <dbReference type="SAM" id="SignalP"/>
    </source>
</evidence>
<dbReference type="InterPro" id="IPR016187">
    <property type="entry name" value="CTDL_fold"/>
</dbReference>
<protein>
    <recommendedName>
        <fullName evidence="2">Sulfatase-modifying factor enzyme-like domain-containing protein</fullName>
    </recommendedName>
</protein>
<dbReference type="PANTHER" id="PTHR23150:SF19">
    <property type="entry name" value="FORMYLGLYCINE-GENERATING ENZYME"/>
    <property type="match status" value="1"/>
</dbReference>
<dbReference type="PANTHER" id="PTHR23150">
    <property type="entry name" value="SULFATASE MODIFYING FACTOR 1, 2"/>
    <property type="match status" value="1"/>
</dbReference>
<dbReference type="Gene3D" id="3.90.1580.10">
    <property type="entry name" value="paralog of FGE (formylglycine-generating enzyme)"/>
    <property type="match status" value="1"/>
</dbReference>